<evidence type="ECO:0000256" key="6">
    <source>
        <dbReference type="SAM" id="Phobius"/>
    </source>
</evidence>
<accession>A0ABS7YIT5</accession>
<feature type="domain" description="EamA" evidence="7">
    <location>
        <begin position="14"/>
        <end position="143"/>
    </location>
</feature>
<gene>
    <name evidence="8" type="ORF">LDJ79_05655</name>
</gene>
<feature type="transmembrane region" description="Helical" evidence="6">
    <location>
        <begin position="249"/>
        <end position="268"/>
    </location>
</feature>
<dbReference type="Pfam" id="PF00892">
    <property type="entry name" value="EamA"/>
    <property type="match status" value="2"/>
</dbReference>
<evidence type="ECO:0000313" key="8">
    <source>
        <dbReference type="EMBL" id="MCA2015588.1"/>
    </source>
</evidence>
<evidence type="ECO:0000256" key="5">
    <source>
        <dbReference type="ARBA" id="ARBA00023136"/>
    </source>
</evidence>
<feature type="transmembrane region" description="Helical" evidence="6">
    <location>
        <begin position="39"/>
        <end position="57"/>
    </location>
</feature>
<feature type="transmembrane region" description="Helical" evidence="6">
    <location>
        <begin position="189"/>
        <end position="210"/>
    </location>
</feature>
<dbReference type="InterPro" id="IPR037185">
    <property type="entry name" value="EmrE-like"/>
</dbReference>
<organism evidence="8 9">
    <name type="scientific">Vibrio tritonius</name>
    <dbReference type="NCBI Taxonomy" id="1435069"/>
    <lineage>
        <taxon>Bacteria</taxon>
        <taxon>Pseudomonadati</taxon>
        <taxon>Pseudomonadota</taxon>
        <taxon>Gammaproteobacteria</taxon>
        <taxon>Vibrionales</taxon>
        <taxon>Vibrionaceae</taxon>
        <taxon>Vibrio</taxon>
    </lineage>
</organism>
<reference evidence="9" key="1">
    <citation type="submission" date="2023-07" db="EMBL/GenBank/DDBJ databases">
        <title>Molecular identification of indigenous halophilic bacteria isolated from red sea cost, biodegradation of synthetic dyes and assessment of degraded metabolite toxicity.</title>
        <authorList>
            <person name="Chaieb K."/>
            <person name="Altayb H.N."/>
        </authorList>
    </citation>
    <scope>NUCLEOTIDE SEQUENCE [LARGE SCALE GENOMIC DNA]</scope>
    <source>
        <strain evidence="9">K20</strain>
    </source>
</reference>
<comment type="subcellular location">
    <subcellularLocation>
        <location evidence="1">Membrane</location>
        <topology evidence="1">Multi-pass membrane protein</topology>
    </subcellularLocation>
</comment>
<comment type="similarity">
    <text evidence="2">Belongs to the EamA transporter family.</text>
</comment>
<evidence type="ECO:0000259" key="7">
    <source>
        <dbReference type="Pfam" id="PF00892"/>
    </source>
</evidence>
<feature type="transmembrane region" description="Helical" evidence="6">
    <location>
        <begin position="156"/>
        <end position="177"/>
    </location>
</feature>
<dbReference type="InterPro" id="IPR000620">
    <property type="entry name" value="EamA_dom"/>
</dbReference>
<protein>
    <submittedName>
        <fullName evidence="8">DMT family transporter</fullName>
    </submittedName>
</protein>
<keyword evidence="4 6" id="KW-1133">Transmembrane helix</keyword>
<sequence length="309" mass="34536">MQQRQPIDVTSFSLMVIFCMIMGGQQVAIKAVSTDMAPIVQLALRSLFAAVLILTYMRYKKERFVSESGAIKYGILAGIFFALEFFLLGEALTRTTAAHAVVFLYSSPIFTALVLHLFVPSERMSLLQWGGILIAFSGIGIIFWEPSSADVSSTFIGDILAFLAALAWSLTTVIVRCTPLSKVPAKQVVFYQLIVGFALLAITSTVTQQWHFNSTPMVWVNLLFQSVIVSFLAFLVWFWLLGRYQASQIGILSFMTPLFGVVFGYILLEEHLDRQFLIGSTLILSGILVVNSSSWILRKAFSWRKFSSY</sequence>
<proteinExistence type="inferred from homology"/>
<dbReference type="PANTHER" id="PTHR32322">
    <property type="entry name" value="INNER MEMBRANE TRANSPORTER"/>
    <property type="match status" value="1"/>
</dbReference>
<keyword evidence="3 6" id="KW-0812">Transmembrane</keyword>
<name>A0ABS7YIT5_9VIBR</name>
<evidence type="ECO:0000256" key="2">
    <source>
        <dbReference type="ARBA" id="ARBA00007362"/>
    </source>
</evidence>
<keyword evidence="5 6" id="KW-0472">Membrane</keyword>
<dbReference type="PANTHER" id="PTHR32322:SF2">
    <property type="entry name" value="EAMA DOMAIN-CONTAINING PROTEIN"/>
    <property type="match status" value="1"/>
</dbReference>
<evidence type="ECO:0000256" key="4">
    <source>
        <dbReference type="ARBA" id="ARBA00022989"/>
    </source>
</evidence>
<feature type="transmembrane region" description="Helical" evidence="6">
    <location>
        <begin position="69"/>
        <end position="88"/>
    </location>
</feature>
<comment type="caution">
    <text evidence="8">The sequence shown here is derived from an EMBL/GenBank/DDBJ whole genome shotgun (WGS) entry which is preliminary data.</text>
</comment>
<feature type="transmembrane region" description="Helical" evidence="6">
    <location>
        <begin position="126"/>
        <end position="144"/>
    </location>
</feature>
<feature type="transmembrane region" description="Helical" evidence="6">
    <location>
        <begin position="222"/>
        <end position="242"/>
    </location>
</feature>
<dbReference type="SUPFAM" id="SSF103481">
    <property type="entry name" value="Multidrug resistance efflux transporter EmrE"/>
    <property type="match status" value="2"/>
</dbReference>
<evidence type="ECO:0000313" key="9">
    <source>
        <dbReference type="Proteomes" id="UP001199044"/>
    </source>
</evidence>
<dbReference type="Proteomes" id="UP001199044">
    <property type="component" value="Unassembled WGS sequence"/>
</dbReference>
<feature type="transmembrane region" description="Helical" evidence="6">
    <location>
        <begin position="12"/>
        <end position="33"/>
    </location>
</feature>
<feature type="transmembrane region" description="Helical" evidence="6">
    <location>
        <begin position="100"/>
        <end position="119"/>
    </location>
</feature>
<feature type="transmembrane region" description="Helical" evidence="6">
    <location>
        <begin position="274"/>
        <end position="297"/>
    </location>
</feature>
<feature type="domain" description="EamA" evidence="7">
    <location>
        <begin position="156"/>
        <end position="291"/>
    </location>
</feature>
<evidence type="ECO:0000256" key="3">
    <source>
        <dbReference type="ARBA" id="ARBA00022692"/>
    </source>
</evidence>
<dbReference type="InterPro" id="IPR050638">
    <property type="entry name" value="AA-Vitamin_Transporters"/>
</dbReference>
<keyword evidence="9" id="KW-1185">Reference proteome</keyword>
<dbReference type="EMBL" id="JAIWIU010000032">
    <property type="protein sequence ID" value="MCA2015588.1"/>
    <property type="molecule type" value="Genomic_DNA"/>
</dbReference>
<dbReference type="RefSeq" id="WP_225249891.1">
    <property type="nucleotide sequence ID" value="NZ_JAIWIU010000032.1"/>
</dbReference>
<evidence type="ECO:0000256" key="1">
    <source>
        <dbReference type="ARBA" id="ARBA00004141"/>
    </source>
</evidence>